<comment type="caution">
    <text evidence="1">The sequence shown here is derived from an EMBL/GenBank/DDBJ whole genome shotgun (WGS) entry which is preliminary data.</text>
</comment>
<keyword evidence="2" id="KW-1185">Reference proteome</keyword>
<accession>A0ACC0F321</accession>
<sequence length="143" mass="16195">MLSTIGALRTVCERREMINEKMKILQDLVPGCNNVIGKELIINYIQLRQHQVEKLLLVIGKLIEAVVAKGGDSVHYGRGFNLVKGGTTGKHRTVSILLFVLLLARDYVSDGTKSKIREDPLYSPIQEKFFLEEEKRDDEPLDD</sequence>
<dbReference type="EMBL" id="CM045768">
    <property type="protein sequence ID" value="KAI7982654.1"/>
    <property type="molecule type" value="Genomic_DNA"/>
</dbReference>
<reference evidence="1 2" key="1">
    <citation type="journal article" date="2022" name="Plant J.">
        <title>Chromosome-level genome of Camellia lanceoleosa provides a valuable resource for understanding genome evolution and self-incompatibility.</title>
        <authorList>
            <person name="Gong W."/>
            <person name="Xiao S."/>
            <person name="Wang L."/>
            <person name="Liao Z."/>
            <person name="Chang Y."/>
            <person name="Mo W."/>
            <person name="Hu G."/>
            <person name="Li W."/>
            <person name="Zhao G."/>
            <person name="Zhu H."/>
            <person name="Hu X."/>
            <person name="Ji K."/>
            <person name="Xiang X."/>
            <person name="Song Q."/>
            <person name="Yuan D."/>
            <person name="Jin S."/>
            <person name="Zhang L."/>
        </authorList>
    </citation>
    <scope>NUCLEOTIDE SEQUENCE [LARGE SCALE GENOMIC DNA]</scope>
    <source>
        <strain evidence="1">SQ_2022a</strain>
    </source>
</reference>
<evidence type="ECO:0000313" key="2">
    <source>
        <dbReference type="Proteomes" id="UP001060215"/>
    </source>
</evidence>
<gene>
    <name evidence="1" type="ORF">LOK49_LG15G00338</name>
</gene>
<proteinExistence type="predicted"/>
<organism evidence="1 2">
    <name type="scientific">Camellia lanceoleosa</name>
    <dbReference type="NCBI Taxonomy" id="1840588"/>
    <lineage>
        <taxon>Eukaryota</taxon>
        <taxon>Viridiplantae</taxon>
        <taxon>Streptophyta</taxon>
        <taxon>Embryophyta</taxon>
        <taxon>Tracheophyta</taxon>
        <taxon>Spermatophyta</taxon>
        <taxon>Magnoliopsida</taxon>
        <taxon>eudicotyledons</taxon>
        <taxon>Gunneridae</taxon>
        <taxon>Pentapetalae</taxon>
        <taxon>asterids</taxon>
        <taxon>Ericales</taxon>
        <taxon>Theaceae</taxon>
        <taxon>Camellia</taxon>
    </lineage>
</organism>
<name>A0ACC0F321_9ERIC</name>
<dbReference type="Proteomes" id="UP001060215">
    <property type="component" value="Chromosome 11"/>
</dbReference>
<protein>
    <submittedName>
        <fullName evidence="1">Transcription factor BHLH094</fullName>
    </submittedName>
</protein>
<evidence type="ECO:0000313" key="1">
    <source>
        <dbReference type="EMBL" id="KAI7982654.1"/>
    </source>
</evidence>